<evidence type="ECO:0008006" key="3">
    <source>
        <dbReference type="Google" id="ProtNLM"/>
    </source>
</evidence>
<accession>A0ABR2IYK3</accession>
<dbReference type="Proteomes" id="UP001470230">
    <property type="component" value="Unassembled WGS sequence"/>
</dbReference>
<organism evidence="1 2">
    <name type="scientific">Tritrichomonas musculus</name>
    <dbReference type="NCBI Taxonomy" id="1915356"/>
    <lineage>
        <taxon>Eukaryota</taxon>
        <taxon>Metamonada</taxon>
        <taxon>Parabasalia</taxon>
        <taxon>Tritrichomonadida</taxon>
        <taxon>Tritrichomonadidae</taxon>
        <taxon>Tritrichomonas</taxon>
    </lineage>
</organism>
<evidence type="ECO:0000313" key="2">
    <source>
        <dbReference type="Proteomes" id="UP001470230"/>
    </source>
</evidence>
<reference evidence="1 2" key="1">
    <citation type="submission" date="2024-04" db="EMBL/GenBank/DDBJ databases">
        <title>Tritrichomonas musculus Genome.</title>
        <authorList>
            <person name="Alves-Ferreira E."/>
            <person name="Grigg M."/>
            <person name="Lorenzi H."/>
            <person name="Galac M."/>
        </authorList>
    </citation>
    <scope>NUCLEOTIDE SEQUENCE [LARGE SCALE GENOMIC DNA]</scope>
    <source>
        <strain evidence="1 2">EAF2021</strain>
    </source>
</reference>
<proteinExistence type="predicted"/>
<dbReference type="EMBL" id="JAPFFF010000014">
    <property type="protein sequence ID" value="KAK8870691.1"/>
    <property type="molecule type" value="Genomic_DNA"/>
</dbReference>
<keyword evidence="2" id="KW-1185">Reference proteome</keyword>
<protein>
    <recommendedName>
        <fullName evidence="3">FERM domain-containing protein</fullName>
    </recommendedName>
</protein>
<gene>
    <name evidence="1" type="ORF">M9Y10_008578</name>
</gene>
<comment type="caution">
    <text evidence="1">The sequence shown here is derived from an EMBL/GenBank/DDBJ whole genome shotgun (WGS) entry which is preliminary data.</text>
</comment>
<evidence type="ECO:0000313" key="1">
    <source>
        <dbReference type="EMBL" id="KAK8870691.1"/>
    </source>
</evidence>
<sequence length="405" mass="48259">MSTTQSIFLDGKVVFKKTEKVIIYIITDNYLYFIDQNNPSEINYKFLINKVYWELCENKDIQLIYYLDENKHPVDFHFDFKIHFFTQDEIEIFQYAIQAHKDIVKQSINKIIINTINDLNKQYIYGKKPLVDLFPFKATDSLHDVLAYLLNQYQCQNTEKYQAEDGFPIKFSEKLSRTFEDKKENEKHSSFYALAGSFLSTYLDKYTLNGEDKQNDIVKELSTLFKKWINIAYVPSDFRYFYNRIQNLFSKSLEKFPHLYLKPNIIDVKSKLTDACQCLENARSAVNEPEKKIFPLKTFARLNYGNEGCLDNKDVKYLSTYIYYILKNFIYVENLNEIKEIFDKFTDIMMKYFEAQDNQNDLDVCYIRFKLLFFNMVDNDKIGFIQKAEQKYLDALNKISKNATK</sequence>
<name>A0ABR2IYK3_9EUKA</name>